<keyword evidence="2" id="KW-0812">Transmembrane</keyword>
<evidence type="ECO:0000313" key="4">
    <source>
        <dbReference type="EMBL" id="MBB4080391.1"/>
    </source>
</evidence>
<feature type="region of interest" description="Disordered" evidence="1">
    <location>
        <begin position="158"/>
        <end position="180"/>
    </location>
</feature>
<dbReference type="RefSeq" id="WP_183496631.1">
    <property type="nucleotide sequence ID" value="NZ_JACIFF010000008.1"/>
</dbReference>
<organism evidence="4 5">
    <name type="scientific">Neolewinella aquimaris</name>
    <dbReference type="NCBI Taxonomy" id="1835722"/>
    <lineage>
        <taxon>Bacteria</taxon>
        <taxon>Pseudomonadati</taxon>
        <taxon>Bacteroidota</taxon>
        <taxon>Saprospiria</taxon>
        <taxon>Saprospirales</taxon>
        <taxon>Lewinellaceae</taxon>
        <taxon>Neolewinella</taxon>
    </lineage>
</organism>
<keyword evidence="2" id="KW-1133">Transmembrane helix</keyword>
<keyword evidence="5" id="KW-1185">Reference proteome</keyword>
<gene>
    <name evidence="4" type="ORF">GGR28_003025</name>
</gene>
<evidence type="ECO:0000259" key="3">
    <source>
        <dbReference type="Pfam" id="PF13568"/>
    </source>
</evidence>
<dbReference type="Proteomes" id="UP000576209">
    <property type="component" value="Unassembled WGS sequence"/>
</dbReference>
<feature type="domain" description="Outer membrane protein beta-barrel" evidence="3">
    <location>
        <begin position="227"/>
        <end position="350"/>
    </location>
</feature>
<feature type="compositionally biased region" description="Low complexity" evidence="1">
    <location>
        <begin position="168"/>
        <end position="180"/>
    </location>
</feature>
<comment type="caution">
    <text evidence="4">The sequence shown here is derived from an EMBL/GenBank/DDBJ whole genome shotgun (WGS) entry which is preliminary data.</text>
</comment>
<evidence type="ECO:0000256" key="2">
    <source>
        <dbReference type="SAM" id="Phobius"/>
    </source>
</evidence>
<feature type="region of interest" description="Disordered" evidence="1">
    <location>
        <begin position="117"/>
        <end position="137"/>
    </location>
</feature>
<dbReference type="InterPro" id="IPR025665">
    <property type="entry name" value="Beta-barrel_OMP_2"/>
</dbReference>
<feature type="transmembrane region" description="Helical" evidence="2">
    <location>
        <begin position="72"/>
        <end position="93"/>
    </location>
</feature>
<reference evidence="4 5" key="1">
    <citation type="submission" date="2020-08" db="EMBL/GenBank/DDBJ databases">
        <title>Genomic Encyclopedia of Type Strains, Phase IV (KMG-IV): sequencing the most valuable type-strain genomes for metagenomic binning, comparative biology and taxonomic classification.</title>
        <authorList>
            <person name="Goeker M."/>
        </authorList>
    </citation>
    <scope>NUCLEOTIDE SEQUENCE [LARGE SCALE GENOMIC DNA]</scope>
    <source>
        <strain evidence="4 5">DSM 105137</strain>
    </source>
</reference>
<dbReference type="Pfam" id="PF13568">
    <property type="entry name" value="OMP_b-brl_2"/>
    <property type="match status" value="1"/>
</dbReference>
<protein>
    <recommendedName>
        <fullName evidence="3">Outer membrane protein beta-barrel domain-containing protein</fullName>
    </recommendedName>
</protein>
<evidence type="ECO:0000256" key="1">
    <source>
        <dbReference type="SAM" id="MobiDB-lite"/>
    </source>
</evidence>
<name>A0A840E5D5_9BACT</name>
<sequence length="436" mass="47130">MSQLDDLFREGLGDRRPDVPQDMWQRIAANKAPVPTGEQLDRLFADALAERKAAVPAGMWARIVAARKTVNYRLYAAALLLLLLAAGGLTYYVTGAGTQEQGTLAMTPTSFPVAVPDNASAGPDRDLKASTSGTPSAVLNTANGAQTATTYLNTERAGVEADPSGPVAASASISPTTAPPTEQARRTATLANAIAVLPTNPIPTRPRLPAAGPIALSEGNSFRGSGRRRLQVEVLAGAAYANQSFRLREEGSQGLRDAREVSEFPEVSFQVSARLNYRLRNRLHLVTGLTYAELRNRFEYERAIRSGQELMHSSNRIRMLEVPLLASYQLPGRRFHLSVNAGPLVNVMTGVSGKFLDPGSVVPRDLSDAGDYRSNVGLGWTASLTTTYLVGKQGTTQLLLEPFFKHYPTSFTTSDAGLSERYWVAGLQLGLRKQFR</sequence>
<dbReference type="AlphaFoldDB" id="A0A840E5D5"/>
<keyword evidence="2" id="KW-0472">Membrane</keyword>
<proteinExistence type="predicted"/>
<dbReference type="EMBL" id="JACIFF010000008">
    <property type="protein sequence ID" value="MBB4080391.1"/>
    <property type="molecule type" value="Genomic_DNA"/>
</dbReference>
<accession>A0A840E5D5</accession>
<evidence type="ECO:0000313" key="5">
    <source>
        <dbReference type="Proteomes" id="UP000576209"/>
    </source>
</evidence>